<dbReference type="Proteomes" id="UP000030136">
    <property type="component" value="Unassembled WGS sequence"/>
</dbReference>
<name>A0AB34PG59_9PORP</name>
<dbReference type="EMBL" id="JQJC01000030">
    <property type="protein sequence ID" value="KGN93038.1"/>
    <property type="molecule type" value="Genomic_DNA"/>
</dbReference>
<protein>
    <submittedName>
        <fullName evidence="2">Uncharacterized protein</fullName>
    </submittedName>
</protein>
<dbReference type="AlphaFoldDB" id="A0AB34PG59"/>
<feature type="transmembrane region" description="Helical" evidence="1">
    <location>
        <begin position="109"/>
        <end position="127"/>
    </location>
</feature>
<dbReference type="RefSeq" id="WP_036890374.1">
    <property type="nucleotide sequence ID" value="NZ_JQJC01000030.1"/>
</dbReference>
<reference evidence="2 3" key="1">
    <citation type="submission" date="2014-08" db="EMBL/GenBank/DDBJ databases">
        <title>Porphyromonas crevioricanis strain:COT-253_OH1447 Genome sequencing.</title>
        <authorList>
            <person name="Wallis C."/>
            <person name="Deusch O."/>
            <person name="O'Flynn C."/>
            <person name="Davis I."/>
            <person name="Jospin G."/>
            <person name="Darling A.E."/>
            <person name="Coil D.A."/>
            <person name="Alexiev A."/>
            <person name="Horsfall A."/>
            <person name="Kirkwood N."/>
            <person name="Harris S."/>
            <person name="Eisen J.A."/>
        </authorList>
    </citation>
    <scope>NUCLEOTIDE SEQUENCE [LARGE SCALE GENOMIC DNA]</scope>
    <source>
        <strain evidence="3">COT-253 OH1447</strain>
    </source>
</reference>
<keyword evidence="1" id="KW-0472">Membrane</keyword>
<evidence type="ECO:0000256" key="1">
    <source>
        <dbReference type="SAM" id="Phobius"/>
    </source>
</evidence>
<gene>
    <name evidence="2" type="ORF">HQ38_09735</name>
</gene>
<feature type="transmembrane region" description="Helical" evidence="1">
    <location>
        <begin position="48"/>
        <end position="71"/>
    </location>
</feature>
<evidence type="ECO:0000313" key="2">
    <source>
        <dbReference type="EMBL" id="KGN93038.1"/>
    </source>
</evidence>
<feature type="transmembrane region" description="Helical" evidence="1">
    <location>
        <begin position="9"/>
        <end position="28"/>
    </location>
</feature>
<comment type="caution">
    <text evidence="2">The sequence shown here is derived from an EMBL/GenBank/DDBJ whole genome shotgun (WGS) entry which is preliminary data.</text>
</comment>
<organism evidence="2 3">
    <name type="scientific">Porphyromonas crevioricanis</name>
    <dbReference type="NCBI Taxonomy" id="393921"/>
    <lineage>
        <taxon>Bacteria</taxon>
        <taxon>Pseudomonadati</taxon>
        <taxon>Bacteroidota</taxon>
        <taxon>Bacteroidia</taxon>
        <taxon>Bacteroidales</taxon>
        <taxon>Porphyromonadaceae</taxon>
        <taxon>Porphyromonas</taxon>
    </lineage>
</organism>
<feature type="transmembrane region" description="Helical" evidence="1">
    <location>
        <begin position="78"/>
        <end position="97"/>
    </location>
</feature>
<keyword evidence="1" id="KW-0812">Transmembrane</keyword>
<proteinExistence type="predicted"/>
<evidence type="ECO:0000313" key="3">
    <source>
        <dbReference type="Proteomes" id="UP000030136"/>
    </source>
</evidence>
<keyword evidence="1" id="KW-1133">Transmembrane helix</keyword>
<sequence length="139" mass="15579">MKQIEQIKLAFLWLLVVTGIIFHSVFSLDSLFYGANIQLPGTDGSEPTVFVVSHIVFGVGSLLMVLLTLLIESRGFVWFNRIWASLMGLLNAVHLIATFGESPFCIEQILLLSFVLATNIVLVVRLWKPMESKPELETE</sequence>
<accession>A0AB34PG59</accession>